<feature type="transmembrane region" description="Helical" evidence="8">
    <location>
        <begin position="130"/>
        <end position="148"/>
    </location>
</feature>
<feature type="region of interest" description="Disordered" evidence="7">
    <location>
        <begin position="366"/>
        <end position="437"/>
    </location>
</feature>
<dbReference type="SMART" id="SM00360">
    <property type="entry name" value="RRM"/>
    <property type="match status" value="1"/>
</dbReference>
<dbReference type="EMBL" id="JABAHT010000497">
    <property type="protein sequence ID" value="KAF4654961.1"/>
    <property type="molecule type" value="Genomic_DNA"/>
</dbReference>
<evidence type="ECO:0000256" key="8">
    <source>
        <dbReference type="SAM" id="Phobius"/>
    </source>
</evidence>
<dbReference type="SUPFAM" id="SSF54928">
    <property type="entry name" value="RNA-binding domain, RBD"/>
    <property type="match status" value="1"/>
</dbReference>
<dbReference type="CDD" id="cd00590">
    <property type="entry name" value="RRM_SF"/>
    <property type="match status" value="1"/>
</dbReference>
<evidence type="ECO:0000256" key="4">
    <source>
        <dbReference type="ARBA" id="ARBA00022989"/>
    </source>
</evidence>
<dbReference type="Pfam" id="PF01988">
    <property type="entry name" value="VIT1"/>
    <property type="match status" value="1"/>
</dbReference>
<feature type="region of interest" description="Disordered" evidence="7">
    <location>
        <begin position="1999"/>
        <end position="2025"/>
    </location>
</feature>
<evidence type="ECO:0000256" key="1">
    <source>
        <dbReference type="ARBA" id="ARBA00004127"/>
    </source>
</evidence>
<evidence type="ECO:0000313" key="10">
    <source>
        <dbReference type="EMBL" id="KAF4654961.1"/>
    </source>
</evidence>
<proteinExistence type="inferred from homology"/>
<name>A0A7J6L712_PEROL</name>
<feature type="non-terminal residue" evidence="10">
    <location>
        <position position="2049"/>
    </location>
</feature>
<feature type="compositionally biased region" description="Low complexity" evidence="7">
    <location>
        <begin position="390"/>
        <end position="401"/>
    </location>
</feature>
<reference evidence="10 11" key="1">
    <citation type="submission" date="2020-04" db="EMBL/GenBank/DDBJ databases">
        <title>Perkinsus olseni comparative genomics.</title>
        <authorList>
            <person name="Bogema D.R."/>
        </authorList>
    </citation>
    <scope>NUCLEOTIDE SEQUENCE [LARGE SCALE GENOMIC DNA]</scope>
    <source>
        <strain evidence="10">ATCC PRA-179</strain>
    </source>
</reference>
<comment type="similarity">
    <text evidence="2">Belongs to the CCC1 family.</text>
</comment>
<accession>A0A7J6L712</accession>
<dbReference type="Pfam" id="PF00076">
    <property type="entry name" value="RRM_1"/>
    <property type="match status" value="1"/>
</dbReference>
<dbReference type="GO" id="GO:0003723">
    <property type="term" value="F:RNA binding"/>
    <property type="evidence" value="ECO:0007669"/>
    <property type="project" value="UniProtKB-UniRule"/>
</dbReference>
<evidence type="ECO:0000256" key="2">
    <source>
        <dbReference type="ARBA" id="ARBA00007049"/>
    </source>
</evidence>
<evidence type="ECO:0000256" key="3">
    <source>
        <dbReference type="ARBA" id="ARBA00022692"/>
    </source>
</evidence>
<dbReference type="InterPro" id="IPR035979">
    <property type="entry name" value="RBD_domain_sf"/>
</dbReference>
<feature type="compositionally biased region" description="Basic and acidic residues" evidence="7">
    <location>
        <begin position="366"/>
        <end position="383"/>
    </location>
</feature>
<evidence type="ECO:0000256" key="5">
    <source>
        <dbReference type="ARBA" id="ARBA00023136"/>
    </source>
</evidence>
<evidence type="ECO:0000256" key="6">
    <source>
        <dbReference type="PROSITE-ProRule" id="PRU00176"/>
    </source>
</evidence>
<comment type="caution">
    <text evidence="10">The sequence shown here is derived from an EMBL/GenBank/DDBJ whole genome shotgun (WGS) entry which is preliminary data.</text>
</comment>
<feature type="domain" description="RRM" evidence="9">
    <location>
        <begin position="285"/>
        <end position="367"/>
    </location>
</feature>
<dbReference type="GO" id="GO:0030026">
    <property type="term" value="P:intracellular manganese ion homeostasis"/>
    <property type="evidence" value="ECO:0007669"/>
    <property type="project" value="InterPro"/>
</dbReference>
<dbReference type="InterPro" id="IPR008217">
    <property type="entry name" value="Ccc1_fam"/>
</dbReference>
<dbReference type="InterPro" id="IPR012677">
    <property type="entry name" value="Nucleotide-bd_a/b_plait_sf"/>
</dbReference>
<dbReference type="PROSITE" id="PS50102">
    <property type="entry name" value="RRM"/>
    <property type="match status" value="1"/>
</dbReference>
<keyword evidence="4 8" id="KW-1133">Transmembrane helix</keyword>
<feature type="compositionally biased region" description="Polar residues" evidence="7">
    <location>
        <begin position="420"/>
        <end position="437"/>
    </location>
</feature>
<feature type="transmembrane region" description="Helical" evidence="8">
    <location>
        <begin position="243"/>
        <end position="270"/>
    </location>
</feature>
<feature type="compositionally biased region" description="Low complexity" evidence="7">
    <location>
        <begin position="1"/>
        <end position="10"/>
    </location>
</feature>
<dbReference type="GO" id="GO:0012505">
    <property type="term" value="C:endomembrane system"/>
    <property type="evidence" value="ECO:0007669"/>
    <property type="project" value="UniProtKB-SubCell"/>
</dbReference>
<keyword evidence="6" id="KW-0694">RNA-binding</keyword>
<keyword evidence="3 8" id="KW-0812">Transmembrane</keyword>
<feature type="region of interest" description="Disordered" evidence="7">
    <location>
        <begin position="1"/>
        <end position="44"/>
    </location>
</feature>
<evidence type="ECO:0000259" key="9">
    <source>
        <dbReference type="PROSITE" id="PS50102"/>
    </source>
</evidence>
<dbReference type="OrthoDB" id="73465at2759"/>
<gene>
    <name evidence="10" type="primary">DDB1</name>
    <name evidence="10" type="ORF">FOZ61_007858</name>
</gene>
<comment type="subcellular location">
    <subcellularLocation>
        <location evidence="1">Endomembrane system</location>
        <topology evidence="1">Multi-pass membrane protein</topology>
    </subcellularLocation>
</comment>
<feature type="region of interest" description="Disordered" evidence="7">
    <location>
        <begin position="451"/>
        <end position="487"/>
    </location>
</feature>
<evidence type="ECO:0000313" key="11">
    <source>
        <dbReference type="Proteomes" id="UP000570595"/>
    </source>
</evidence>
<dbReference type="PANTHER" id="PTHR48034">
    <property type="entry name" value="TRANSFORMER-2 SEX-DETERMINING PROTEIN-RELATED"/>
    <property type="match status" value="1"/>
</dbReference>
<dbReference type="Gene3D" id="3.30.70.330">
    <property type="match status" value="1"/>
</dbReference>
<dbReference type="InterPro" id="IPR050441">
    <property type="entry name" value="RBM"/>
</dbReference>
<organism evidence="10 11">
    <name type="scientific">Perkinsus olseni</name>
    <name type="common">Perkinsus atlanticus</name>
    <dbReference type="NCBI Taxonomy" id="32597"/>
    <lineage>
        <taxon>Eukaryota</taxon>
        <taxon>Sar</taxon>
        <taxon>Alveolata</taxon>
        <taxon>Perkinsozoa</taxon>
        <taxon>Perkinsea</taxon>
        <taxon>Perkinsida</taxon>
        <taxon>Perkinsidae</taxon>
        <taxon>Perkinsus</taxon>
    </lineage>
</organism>
<evidence type="ECO:0000256" key="7">
    <source>
        <dbReference type="SAM" id="MobiDB-lite"/>
    </source>
</evidence>
<dbReference type="InterPro" id="IPR000504">
    <property type="entry name" value="RRM_dom"/>
</dbReference>
<dbReference type="GO" id="GO:0005384">
    <property type="term" value="F:manganese ion transmembrane transporter activity"/>
    <property type="evidence" value="ECO:0007669"/>
    <property type="project" value="InterPro"/>
</dbReference>
<dbReference type="Proteomes" id="UP000570595">
    <property type="component" value="Unassembled WGS sequence"/>
</dbReference>
<protein>
    <submittedName>
        <fullName evidence="10">DNA damage-binding protein 1</fullName>
    </submittedName>
</protein>
<feature type="transmembrane region" description="Helical" evidence="8">
    <location>
        <begin position="102"/>
        <end position="124"/>
    </location>
</feature>
<keyword evidence="5 8" id="KW-0472">Membrane</keyword>
<sequence>MQGQQQQAGQRNRRPPTIEEEAFNGGGAEPSSDSSRGASYAANDKIPRDLQAAREAYALGDSELSRLAHQTRELAELASGETSQLVSVGDDDVIKAQALSGFIGGSLTSCLLMAAFGAFSGLLIEDSARPTVMVLFILSLLCAAVVTGNQMWMKEKAALEYSDYERARELWEVDNFPEGEVQEMMYIYRNAGLSDEDSTTVAHILSKYPEFWVDHMLLHEVGLLPSRLDQQTRLRTARYSTAMVSFVLMAGFLPSILIMRGYGAAVVWVFGEIQVMGGLMVRTRNKVEKGQMLKTQRSDVSRDNLHRVFRRFGEIREVYVPTDPATGQGRGFGFVEYLRQDSAERAMSEMNNQQFENSVIQLVFVEPKDQHDRGREAERERIRGSVHGPSSQGNQQGAYQQQPPPPPPPSSGMLAGPNAFTITAPATNPSSDSSRYNTTAGDFIIDASGRLTRRVATNGGQEDRPARSRSRSPTGGAGAGLLTAGISSRKEDTVPVAASTSVGGAYRPPACVAQECPLHPALIVDYTNRLSPSAARAASYALRDRMRRCRDIRQLHRIVKGAMMVTGEESLVDACSRWSSRNILDYVARLSWLVAENKIPFSGEDERIASALISSVPLDLLSPSQLTSYLSSTARLHSTNVGLSIKLPPVALVLSAAVRISSARVVPELLAAAVKCGMVISDEDSAGVLGHINDLVRRENLDALESARTLATLLWCTARVCGGEVVSGSPKVADILGWSTELLEAWAYLSTTSSSRMKVEDASMILWSYATVCGEGEGPWGERVIRAIDSLLENAPARFEVADACLIMWAVSKLSRDAAVVGRILASCEDIIKRFLDQGSYLSPACMTMVTSAAARLQRKPIVWPPPVQVMLKMSSTQLASIFRTAEKIGWHEQFQAAVVEVAIRYSSYVDLISSLSRVPPARDALTIVLKGLPERIQKVSGEDFVRLLTALESSGHARSQISSLLRTAEALQPGQLSINSIINALDVAARLGGSLPLPHLLEWVYSESAQLATLPLSQRIVIVRAVGAMGPSKGLMAVDDFTSDPSDEPVLISALCVGFGYLARPPPDLIEVAHRAALVAPRLSGVGLAMMTKVFAKHRVVIPGLLAALLEAAPVAEGYDDPARCLMVVYLQRLDCLQQNKVGESLLKGIEGFHSVGLEELVLLVCAVDGNFGDDLEVVQRARAAMESAVTEVCGCIRSGDCRTLASKHGVKRLDGQVIGKVLTQLGSTLLEIDGAEGLPTDRMEPVVFLLVSGQQCRVGVYQRTASPAGPFDEGIKFIRSPYKAKQASYALSDRIKKATTVDQLVRILRTLRASAIESDSLMADLMTTQNRLDWLTRAAFFGGWRYGYDRIPEEIRSQIFKPLEPDDLAPVQLRQYLAAVVKLVVSSSVPLPSATAVHAAAAEGSLTEVAQLLKACVRAGVDAGLILQEAYRRILELSMLGTESLRSLGSTAWAAAQMEVHHPKHPTPALVLPHIAGLLTCRLSDPALKLSLPVASEILWSFATSPSVPPSLGRQVAQAAQASILKDFSGDGSPRELATIMWSLARLDAVGELFSLCESTLSEMPVESFSPAVITMACSALGRARRVPPPPALWPPHCADLTATQLATVVRASAVLGWSDSIQTAVRTALSDLPLYEALPLLLALSAAPAARDLLVVALDESLPDSLDAWPPSAAVDLVTILSRSPNHRVRMFEACELVRLSKLSAHECCSLLAALASSGVYDGRVVEGVLRQVEGRLHKDLSSSHKAALMKAYATLLPSAIGDIWERIASSSDLADSRLVATACWALGNRSLPTAHHLRTLSPCACRAMKDLDGVEVANVARAFAKHRVRDKGLMEAIVEAVRGCPPRMDDRARCSILWSLRRLGGLTEDTLTFLLNTMGDLRYLAAQELVALANATHSMSAVCPKYDDIRTRMEELLDELAIAVKSGDISKVEACKICNVGPAFVGELLRRLKISYEITALHETPEQHIGVADTQVTLTFSDQFSQTTVLSFPSGSDCSRPTAYEDEVDSPSKGFGGHDRSHHGELKALRHLVGVIGGENFSQLT</sequence>